<keyword evidence="3" id="KW-1185">Reference proteome</keyword>
<gene>
    <name evidence="2" type="ORF">FGO68_gene7469</name>
</gene>
<reference evidence="2" key="1">
    <citation type="submission" date="2019-06" db="EMBL/GenBank/DDBJ databases">
        <authorList>
            <person name="Zheng W."/>
        </authorList>
    </citation>
    <scope>NUCLEOTIDE SEQUENCE</scope>
    <source>
        <strain evidence="2">QDHG01</strain>
    </source>
</reference>
<feature type="transmembrane region" description="Helical" evidence="1">
    <location>
        <begin position="20"/>
        <end position="38"/>
    </location>
</feature>
<keyword evidence="1" id="KW-0812">Transmembrane</keyword>
<dbReference type="EMBL" id="RRYP01000085">
    <property type="protein sequence ID" value="TNV88044.1"/>
    <property type="molecule type" value="Genomic_DNA"/>
</dbReference>
<protein>
    <submittedName>
        <fullName evidence="2">Uncharacterized protein</fullName>
    </submittedName>
</protein>
<dbReference type="Proteomes" id="UP000785679">
    <property type="component" value="Unassembled WGS sequence"/>
</dbReference>
<name>A0A8J8P8T9_HALGN</name>
<keyword evidence="1" id="KW-0472">Membrane</keyword>
<organism evidence="2 3">
    <name type="scientific">Halteria grandinella</name>
    <dbReference type="NCBI Taxonomy" id="5974"/>
    <lineage>
        <taxon>Eukaryota</taxon>
        <taxon>Sar</taxon>
        <taxon>Alveolata</taxon>
        <taxon>Ciliophora</taxon>
        <taxon>Intramacronucleata</taxon>
        <taxon>Spirotrichea</taxon>
        <taxon>Stichotrichia</taxon>
        <taxon>Sporadotrichida</taxon>
        <taxon>Halteriidae</taxon>
        <taxon>Halteria</taxon>
    </lineage>
</organism>
<evidence type="ECO:0000313" key="3">
    <source>
        <dbReference type="Proteomes" id="UP000785679"/>
    </source>
</evidence>
<evidence type="ECO:0000313" key="2">
    <source>
        <dbReference type="EMBL" id="TNV88044.1"/>
    </source>
</evidence>
<keyword evidence="1" id="KW-1133">Transmembrane helix</keyword>
<proteinExistence type="predicted"/>
<sequence length="143" mass="16468">MIMVKQSTPYSKNHLNTLEIISLLTSTASVYFGIFFISDNMAALFQGSSYYQGINFLSKLYSSTYQNPELPYFSYNCICQCGILRLLDFLFRNGDAKHYKEQIPQNIHRCVSVLQKGQIYYSKRDGRAPQQDEAHGSAHYQTH</sequence>
<accession>A0A8J8P8T9</accession>
<dbReference type="AlphaFoldDB" id="A0A8J8P8T9"/>
<evidence type="ECO:0000256" key="1">
    <source>
        <dbReference type="SAM" id="Phobius"/>
    </source>
</evidence>
<comment type="caution">
    <text evidence="2">The sequence shown here is derived from an EMBL/GenBank/DDBJ whole genome shotgun (WGS) entry which is preliminary data.</text>
</comment>